<reference evidence="2" key="1">
    <citation type="submission" date="2018-01" db="EMBL/GenBank/DDBJ databases">
        <authorList>
            <person name="Gaut B.S."/>
            <person name="Morton B.R."/>
            <person name="Clegg M.T."/>
            <person name="Duvall M.R."/>
        </authorList>
    </citation>
    <scope>NUCLEOTIDE SEQUENCE [LARGE SCALE GENOMIC DNA]</scope>
</reference>
<evidence type="ECO:0000313" key="2">
    <source>
        <dbReference type="Proteomes" id="UP000256862"/>
    </source>
</evidence>
<sequence length="73" mass="8129">MRLAPPPQRAAAPGCRPVSGQFCPFLNKARAVWHRPFATRDHDPFGSFLSPVGGVCLRHCVTYKNVQHSVKCR</sequence>
<name>A0A375FSV6_9BURK</name>
<proteinExistence type="predicted"/>
<comment type="caution">
    <text evidence="1">The sequence shown here is derived from an EMBL/GenBank/DDBJ whole genome shotgun (WGS) entry which is preliminary data.</text>
</comment>
<dbReference type="AlphaFoldDB" id="A0A375FSV6"/>
<protein>
    <submittedName>
        <fullName evidence="1">Uncharacterized protein</fullName>
    </submittedName>
</protein>
<dbReference type="EMBL" id="OGUS01000105">
    <property type="protein sequence ID" value="SPC10571.1"/>
    <property type="molecule type" value="Genomic_DNA"/>
</dbReference>
<organism evidence="1 2">
    <name type="scientific">Cupriavidus oxalaticus</name>
    <dbReference type="NCBI Taxonomy" id="96344"/>
    <lineage>
        <taxon>Bacteria</taxon>
        <taxon>Pseudomonadati</taxon>
        <taxon>Pseudomonadota</taxon>
        <taxon>Betaproteobacteria</taxon>
        <taxon>Burkholderiales</taxon>
        <taxon>Burkholderiaceae</taxon>
        <taxon>Cupriavidus</taxon>
    </lineage>
</organism>
<gene>
    <name evidence="1" type="ORF">CO2235_U960010</name>
</gene>
<dbReference type="Proteomes" id="UP000256862">
    <property type="component" value="Unassembled WGS sequence"/>
</dbReference>
<evidence type="ECO:0000313" key="1">
    <source>
        <dbReference type="EMBL" id="SPC10571.1"/>
    </source>
</evidence>
<accession>A0A375FSV6</accession>